<dbReference type="Gene3D" id="3.40.50.12790">
    <property type="entry name" value="FHIPEP family, domain 4"/>
    <property type="match status" value="1"/>
</dbReference>
<keyword evidence="5 7" id="KW-1133">Transmembrane helix</keyword>
<comment type="function">
    <text evidence="7">Required for formation of the rod structure of the flagellar apparatus. Together with FliI and FliH, may constitute the export apparatus of flagellin.</text>
</comment>
<keyword evidence="4 7" id="KW-0812">Transmembrane</keyword>
<keyword evidence="7" id="KW-0653">Protein transport</keyword>
<dbReference type="InterPro" id="IPR006301">
    <property type="entry name" value="FlhA"/>
</dbReference>
<keyword evidence="7" id="KW-1006">Bacterial flagellum protein export</keyword>
<feature type="transmembrane region" description="Helical" evidence="7">
    <location>
        <begin position="102"/>
        <end position="123"/>
    </location>
</feature>
<dbReference type="PRINTS" id="PR00949">
    <property type="entry name" value="TYPE3IMAPROT"/>
</dbReference>
<dbReference type="GO" id="GO:0009306">
    <property type="term" value="P:protein secretion"/>
    <property type="evidence" value="ECO:0007669"/>
    <property type="project" value="InterPro"/>
</dbReference>
<dbReference type="NCBIfam" id="TIGR01398">
    <property type="entry name" value="FlhA"/>
    <property type="match status" value="1"/>
</dbReference>
<proteinExistence type="inferred from homology"/>
<accession>A0A7V3VSY4</accession>
<dbReference type="AlphaFoldDB" id="A0A7V3VSY4"/>
<comment type="similarity">
    <text evidence="2 7">Belongs to the FHIPEP (flagella/HR/invasion proteins export pore) family.</text>
</comment>
<keyword evidence="8" id="KW-0966">Cell projection</keyword>
<dbReference type="InterPro" id="IPR042194">
    <property type="entry name" value="FHIPEP_1"/>
</dbReference>
<dbReference type="PIRSF" id="PIRSF005419">
    <property type="entry name" value="FlhA"/>
    <property type="match status" value="1"/>
</dbReference>
<evidence type="ECO:0000256" key="6">
    <source>
        <dbReference type="ARBA" id="ARBA00023136"/>
    </source>
</evidence>
<organism evidence="8">
    <name type="scientific">Mesoaciditoga lauensis</name>
    <dbReference type="NCBI Taxonomy" id="1495039"/>
    <lineage>
        <taxon>Bacteria</taxon>
        <taxon>Thermotogati</taxon>
        <taxon>Thermotogota</taxon>
        <taxon>Thermotogae</taxon>
        <taxon>Mesoaciditogales</taxon>
        <taxon>Mesoaciditogaceae</taxon>
        <taxon>Mesoaciditoga</taxon>
    </lineage>
</organism>
<dbReference type="InterPro" id="IPR042193">
    <property type="entry name" value="FHIPEP_3"/>
</dbReference>
<keyword evidence="7" id="KW-1005">Bacterial flagellum biogenesis</keyword>
<evidence type="ECO:0000256" key="4">
    <source>
        <dbReference type="ARBA" id="ARBA00022692"/>
    </source>
</evidence>
<reference evidence="8" key="1">
    <citation type="journal article" date="2020" name="mSystems">
        <title>Genome- and Community-Level Interaction Insights into Carbon Utilization and Element Cycling Functions of Hydrothermarchaeota in Hydrothermal Sediment.</title>
        <authorList>
            <person name="Zhou Z."/>
            <person name="Liu Y."/>
            <person name="Xu W."/>
            <person name="Pan J."/>
            <person name="Luo Z.H."/>
            <person name="Li M."/>
        </authorList>
    </citation>
    <scope>NUCLEOTIDE SEQUENCE [LARGE SCALE GENOMIC DNA]</scope>
    <source>
        <strain evidence="8">SpSt-966</strain>
    </source>
</reference>
<dbReference type="InterPro" id="IPR001712">
    <property type="entry name" value="T3SS_FHIPEP"/>
</dbReference>
<keyword evidence="8" id="KW-0282">Flagellum</keyword>
<gene>
    <name evidence="7 8" type="primary">flhA</name>
    <name evidence="8" type="ORF">ENX73_05415</name>
</gene>
<evidence type="ECO:0000256" key="1">
    <source>
        <dbReference type="ARBA" id="ARBA00004651"/>
    </source>
</evidence>
<feature type="transmembrane region" description="Helical" evidence="7">
    <location>
        <begin position="31"/>
        <end position="50"/>
    </location>
</feature>
<sequence length="683" mass="74896">MTRYAGFVVSIGVLFIILLLVLPLNGFMLDLLQIVDITISSIVLLDAMYIKRAIDLSSFPTIVLVMTIYRIALNVAATRMILLEGKNFPGHVIIAFGDFIVGGNYIVGIVIFFIIVIVQYIVITRGTERIAEVAARFTLDAMPGKQMAVDADYNAGIITETEAKKRREEIRREADFYGAMDGASKFVRGDAISSIIIVFINIVGGLVIGMLMLHLSITEAAQTYTLLTVGDGLVTQIPALLMSVSSGIIVSRAASVHSLGEDVVKELGSEPRMLIIVGVIIAIIGIITPLPKFSTILIGTISIVLGLVARRSMPEKTPSVVSEGIAAGSGGNVNTQSDVSDVINTDTIEIEIGYSLIPLADKTQGGDLLDRVTMVRKQIAYELGLMVSPIRVRDSVLLKPNEYVIKILGSEVSRFELFPNKLLAINSTLVETKLDGVPTHEPAFGLEAFWIQENQRDKARGLGYTVVDAPSVFATHLTEVIRSHADELLGRKEMEVILEGLRQKVPSLVSELIPGIMKEYVVRNILKKFLKERISIRNLPMIFETLLENGEKNKNIPELYQISRIALRRQITESIKSEDGYVHAVSLSQALEEKLNESVNLVGENKVLSVNPEVMSKVVDKISVSLKKIMEKRNNSVILCSAAIREGLANYLSRSLPKISVIAYEELTDDVKLKIEDIVNIGG</sequence>
<feature type="transmembrane region" description="Helical" evidence="7">
    <location>
        <begin position="62"/>
        <end position="82"/>
    </location>
</feature>
<feature type="transmembrane region" description="Helical" evidence="7">
    <location>
        <begin position="271"/>
        <end position="287"/>
    </location>
</feature>
<keyword evidence="6 7" id="KW-0472">Membrane</keyword>
<keyword evidence="8" id="KW-0969">Cilium</keyword>
<comment type="caution">
    <text evidence="8">The sequence shown here is derived from an EMBL/GenBank/DDBJ whole genome shotgun (WGS) entry which is preliminary data.</text>
</comment>
<dbReference type="Gene3D" id="1.10.8.540">
    <property type="entry name" value="FHIPEP family, domain 3"/>
    <property type="match status" value="1"/>
</dbReference>
<comment type="subcellular location">
    <subcellularLocation>
        <location evidence="1 7">Cell membrane</location>
        <topology evidence="1 7">Multi-pass membrane protein</topology>
    </subcellularLocation>
</comment>
<dbReference type="Gene3D" id="3.40.30.60">
    <property type="entry name" value="FHIPEP family, domain 1"/>
    <property type="match status" value="1"/>
</dbReference>
<feature type="transmembrane region" description="Helical" evidence="7">
    <location>
        <begin position="7"/>
        <end position="25"/>
    </location>
</feature>
<feature type="transmembrane region" description="Helical" evidence="7">
    <location>
        <begin position="237"/>
        <end position="259"/>
    </location>
</feature>
<keyword evidence="3 7" id="KW-1003">Cell membrane</keyword>
<evidence type="ECO:0000313" key="8">
    <source>
        <dbReference type="EMBL" id="HGE75544.1"/>
    </source>
</evidence>
<dbReference type="GO" id="GO:0005886">
    <property type="term" value="C:plasma membrane"/>
    <property type="evidence" value="ECO:0007669"/>
    <property type="project" value="UniProtKB-SubCell"/>
</dbReference>
<evidence type="ECO:0000256" key="7">
    <source>
        <dbReference type="RuleBase" id="RU364093"/>
    </source>
</evidence>
<dbReference type="Pfam" id="PF00771">
    <property type="entry name" value="FHIPEP"/>
    <property type="match status" value="1"/>
</dbReference>
<evidence type="ECO:0000256" key="3">
    <source>
        <dbReference type="ARBA" id="ARBA00022475"/>
    </source>
</evidence>
<dbReference type="PANTHER" id="PTHR30161:SF1">
    <property type="entry name" value="FLAGELLAR BIOSYNTHESIS PROTEIN FLHA-RELATED"/>
    <property type="match status" value="1"/>
</dbReference>
<name>A0A7V3VSY4_9BACT</name>
<dbReference type="InterPro" id="IPR042196">
    <property type="entry name" value="FHIPEP_4"/>
</dbReference>
<dbReference type="EMBL" id="DTPE01000212">
    <property type="protein sequence ID" value="HGE75544.1"/>
    <property type="molecule type" value="Genomic_DNA"/>
</dbReference>
<evidence type="ECO:0000256" key="2">
    <source>
        <dbReference type="ARBA" id="ARBA00008835"/>
    </source>
</evidence>
<keyword evidence="7" id="KW-0813">Transport</keyword>
<feature type="transmembrane region" description="Helical" evidence="7">
    <location>
        <begin position="195"/>
        <end position="217"/>
    </location>
</feature>
<protein>
    <recommendedName>
        <fullName evidence="7">Flagellar biosynthesis protein FlhA</fullName>
    </recommendedName>
</protein>
<dbReference type="GO" id="GO:0044780">
    <property type="term" value="P:bacterial-type flagellum assembly"/>
    <property type="evidence" value="ECO:0007669"/>
    <property type="project" value="InterPro"/>
</dbReference>
<dbReference type="PANTHER" id="PTHR30161">
    <property type="entry name" value="FLAGELLAR EXPORT PROTEIN, MEMBRANE FLHA SUBUNIT-RELATED"/>
    <property type="match status" value="1"/>
</dbReference>
<evidence type="ECO:0000256" key="5">
    <source>
        <dbReference type="ARBA" id="ARBA00022989"/>
    </source>
</evidence>